<dbReference type="Proteomes" id="UP000471753">
    <property type="component" value="Unassembled WGS sequence"/>
</dbReference>
<gene>
    <name evidence="2" type="ORF">GR197_02820</name>
</gene>
<organism evidence="2 3">
    <name type="scientific">Rhizobium phaseoli</name>
    <dbReference type="NCBI Taxonomy" id="396"/>
    <lineage>
        <taxon>Bacteria</taxon>
        <taxon>Pseudomonadati</taxon>
        <taxon>Pseudomonadota</taxon>
        <taxon>Alphaproteobacteria</taxon>
        <taxon>Hyphomicrobiales</taxon>
        <taxon>Rhizobiaceae</taxon>
        <taxon>Rhizobium/Agrobacterium group</taxon>
        <taxon>Rhizobium</taxon>
    </lineage>
</organism>
<evidence type="ECO:0000313" key="2">
    <source>
        <dbReference type="EMBL" id="NEJ69475.1"/>
    </source>
</evidence>
<comment type="caution">
    <text evidence="2">The sequence shown here is derived from an EMBL/GenBank/DDBJ whole genome shotgun (WGS) entry which is preliminary data.</text>
</comment>
<accession>A0A7K3U822</accession>
<evidence type="ECO:0000313" key="3">
    <source>
        <dbReference type="Proteomes" id="UP000471753"/>
    </source>
</evidence>
<reference evidence="2 3" key="1">
    <citation type="submission" date="2019-12" db="EMBL/GenBank/DDBJ databases">
        <title>Rhizobium genotypes associated with high levels of biological nitrogen fixation by grain legumes in a temperate-maritime cropping system.</title>
        <authorList>
            <person name="Maluk M."/>
            <person name="Francesc Ferrando Molina F."/>
            <person name="Lopez Del Egido L."/>
            <person name="Lafos M."/>
            <person name="Langarica-Fuentes A."/>
            <person name="Gebre Yohannes G."/>
            <person name="Young M.W."/>
            <person name="Martin P."/>
            <person name="Gantlett R."/>
            <person name="Kenicer G."/>
            <person name="Hawes C."/>
            <person name="Begg G.S."/>
            <person name="Quilliam R.S."/>
            <person name="Squire G.R."/>
            <person name="Poole P.S."/>
            <person name="Young P.W."/>
            <person name="Iannetta P.M."/>
            <person name="James E.K."/>
        </authorList>
    </citation>
    <scope>NUCLEOTIDE SEQUENCE [LARGE SCALE GENOMIC DNA]</scope>
    <source>
        <strain evidence="2 3">JHI366</strain>
    </source>
</reference>
<feature type="compositionally biased region" description="Basic and acidic residues" evidence="1">
    <location>
        <begin position="96"/>
        <end position="108"/>
    </location>
</feature>
<sequence length="108" mass="12180">MPDVRNVDRQSGRMDARDRLIVALYAQLKAERETRETLEWAIRNGAVSKEVLEAIAADPVPVVTSEDIASLEKIIALDERRNQIGTRRNSSSGLHSELRENEKRGDPK</sequence>
<feature type="region of interest" description="Disordered" evidence="1">
    <location>
        <begin position="82"/>
        <end position="108"/>
    </location>
</feature>
<protein>
    <submittedName>
        <fullName evidence="2">Uncharacterized protein</fullName>
    </submittedName>
</protein>
<evidence type="ECO:0000256" key="1">
    <source>
        <dbReference type="SAM" id="MobiDB-lite"/>
    </source>
</evidence>
<dbReference type="EMBL" id="WUFT01000001">
    <property type="protein sequence ID" value="NEJ69475.1"/>
    <property type="molecule type" value="Genomic_DNA"/>
</dbReference>
<dbReference type="AlphaFoldDB" id="A0A7K3U822"/>
<proteinExistence type="predicted"/>
<feature type="compositionally biased region" description="Polar residues" evidence="1">
    <location>
        <begin position="83"/>
        <end position="94"/>
    </location>
</feature>
<name>A0A7K3U822_9HYPH</name>